<keyword evidence="2" id="KW-1185">Reference proteome</keyword>
<protein>
    <submittedName>
        <fullName evidence="1">Uncharacterized protein</fullName>
    </submittedName>
</protein>
<evidence type="ECO:0000313" key="1">
    <source>
        <dbReference type="EMBL" id="MFL7904934.1"/>
    </source>
</evidence>
<comment type="caution">
    <text evidence="1">The sequence shown here is derived from an EMBL/GenBank/DDBJ whole genome shotgun (WGS) entry which is preliminary data.</text>
</comment>
<evidence type="ECO:0000313" key="2">
    <source>
        <dbReference type="Proteomes" id="UP001628281"/>
    </source>
</evidence>
<dbReference type="RefSeq" id="WP_247875141.1">
    <property type="nucleotide sequence ID" value="NZ_CP032321.1"/>
</dbReference>
<sequence length="75" mass="8151">MTMIGNDGKPVSKEGLRQHLAAYNTQSRGSKEFAAIPRALVTVCDNLKAGKTTYVKCLDGQLQLSRRKDNSVQAA</sequence>
<gene>
    <name evidence="1" type="ORF">ACJ41P_27645</name>
</gene>
<dbReference type="Proteomes" id="UP001628281">
    <property type="component" value="Unassembled WGS sequence"/>
</dbReference>
<accession>A0ABW8VEQ1</accession>
<reference evidence="1 2" key="1">
    <citation type="submission" date="2024-11" db="EMBL/GenBank/DDBJ databases">
        <title>Draft genome sequences of two bacteria associated to sugarcane roots in Colombia.</title>
        <authorList>
            <person name="Pardo-Diaz S."/>
            <person name="Masmela-Mendoza J."/>
            <person name="Delgadillo-Duran P."/>
            <person name="Bautista E.J."/>
            <person name="Rojas-Tapias D.F."/>
        </authorList>
    </citation>
    <scope>NUCLEOTIDE SEQUENCE [LARGE SCALE GENOMIC DNA]</scope>
    <source>
        <strain evidence="1 2">Ap18</strain>
    </source>
</reference>
<proteinExistence type="predicted"/>
<name>A0ABW8VEQ1_9PROT</name>
<dbReference type="EMBL" id="JBJLSN010000060">
    <property type="protein sequence ID" value="MFL7904934.1"/>
    <property type="molecule type" value="Genomic_DNA"/>
</dbReference>
<organism evidence="1 2">
    <name type="scientific">Azospirillum argentinense</name>
    <dbReference type="NCBI Taxonomy" id="2970906"/>
    <lineage>
        <taxon>Bacteria</taxon>
        <taxon>Pseudomonadati</taxon>
        <taxon>Pseudomonadota</taxon>
        <taxon>Alphaproteobacteria</taxon>
        <taxon>Rhodospirillales</taxon>
        <taxon>Azospirillaceae</taxon>
        <taxon>Azospirillum</taxon>
    </lineage>
</organism>